<organism evidence="2 3">
    <name type="scientific">Faecalibacillus intestinalis</name>
    <dbReference type="NCBI Taxonomy" id="1982626"/>
    <lineage>
        <taxon>Bacteria</taxon>
        <taxon>Bacillati</taxon>
        <taxon>Bacillota</taxon>
        <taxon>Erysipelotrichia</taxon>
        <taxon>Erysipelotrichales</taxon>
        <taxon>Coprobacillaceae</taxon>
        <taxon>Faecalibacillus</taxon>
    </lineage>
</organism>
<comment type="caution">
    <text evidence="2">The sequence shown here is derived from an EMBL/GenBank/DDBJ whole genome shotgun (WGS) entry which is preliminary data.</text>
</comment>
<evidence type="ECO:0000313" key="2">
    <source>
        <dbReference type="EMBL" id="PST40676.1"/>
    </source>
</evidence>
<dbReference type="NCBIfam" id="TIGR04223">
    <property type="entry name" value="quorum_AgrD"/>
    <property type="match status" value="1"/>
</dbReference>
<dbReference type="EMBL" id="PYLQ01000010">
    <property type="protein sequence ID" value="PST40676.1"/>
    <property type="molecule type" value="Genomic_DNA"/>
</dbReference>
<dbReference type="InterPro" id="IPR009229">
    <property type="entry name" value="AgrD"/>
</dbReference>
<keyword evidence="1" id="KW-0812">Transmembrane</keyword>
<gene>
    <name evidence="2" type="ORF">C7U54_08215</name>
</gene>
<keyword evidence="1" id="KW-0472">Membrane</keyword>
<keyword evidence="3" id="KW-1185">Reference proteome</keyword>
<keyword evidence="1" id="KW-1133">Transmembrane helix</keyword>
<feature type="transmembrane region" description="Helical" evidence="1">
    <location>
        <begin position="21"/>
        <end position="42"/>
    </location>
</feature>
<name>A0A2T3FZH1_9FIRM</name>
<dbReference type="AlphaFoldDB" id="A0A2T3FZH1"/>
<dbReference type="Proteomes" id="UP000240974">
    <property type="component" value="Unassembled WGS sequence"/>
</dbReference>
<sequence>MGYYVIKNGGRIYMKKKLLKLLAGSAFLMTLCNVNMTCFYWINQPTVPEKAKKLRRF</sequence>
<reference evidence="2 3" key="1">
    <citation type="journal article" date="2019" name="Int. J. Syst. Evol. Microbiol.">
        <title>Faecalibacillus intestinalis gen. nov., sp. nov. and Faecalibacillus faecis sp. nov., isolated from human faeces.</title>
        <authorList>
            <person name="Seo B."/>
            <person name="Jeon K."/>
            <person name="Baek I."/>
            <person name="Lee Y.M."/>
            <person name="Baek K."/>
            <person name="Ko G."/>
        </authorList>
    </citation>
    <scope>NUCLEOTIDE SEQUENCE [LARGE SCALE GENOMIC DNA]</scope>
    <source>
        <strain evidence="2 3">SNUG30099</strain>
    </source>
</reference>
<accession>A0A2T3FZH1</accession>
<evidence type="ECO:0000313" key="3">
    <source>
        <dbReference type="Proteomes" id="UP000240974"/>
    </source>
</evidence>
<protein>
    <submittedName>
        <fullName evidence="2">Cyclic lactone autoinducer peptide</fullName>
    </submittedName>
</protein>
<evidence type="ECO:0000256" key="1">
    <source>
        <dbReference type="SAM" id="Phobius"/>
    </source>
</evidence>
<proteinExistence type="predicted"/>